<dbReference type="Pfam" id="PF09479">
    <property type="entry name" value="Flg_new"/>
    <property type="match status" value="4"/>
</dbReference>
<evidence type="ECO:0000259" key="5">
    <source>
        <dbReference type="Pfam" id="PF12733"/>
    </source>
</evidence>
<comment type="subcellular location">
    <subcellularLocation>
        <location evidence="1">Cell envelope</location>
    </subcellularLocation>
</comment>
<feature type="domain" description="Cadherin-like beta-sandwich-like" evidence="5">
    <location>
        <begin position="418"/>
        <end position="504"/>
    </location>
</feature>
<dbReference type="NCBIfam" id="TIGR02543">
    <property type="entry name" value="List_Bact_rpt"/>
    <property type="match status" value="2"/>
</dbReference>
<feature type="compositionally biased region" description="Basic and acidic residues" evidence="2">
    <location>
        <begin position="310"/>
        <end position="363"/>
    </location>
</feature>
<dbReference type="InterPro" id="IPR044060">
    <property type="entry name" value="Bacterial_rp_domain"/>
</dbReference>
<dbReference type="PANTHER" id="PTHR38731:SF1">
    <property type="entry name" value="FECR PROTEIN DOMAIN-CONTAINING PROTEIN"/>
    <property type="match status" value="1"/>
</dbReference>
<dbReference type="KEGG" id="coh:EAV92_11425"/>
<dbReference type="PANTHER" id="PTHR38731">
    <property type="entry name" value="LIPL45-RELATED LIPOPROTEIN-RELATED"/>
    <property type="match status" value="1"/>
</dbReference>
<evidence type="ECO:0000256" key="2">
    <source>
        <dbReference type="SAM" id="MobiDB-lite"/>
    </source>
</evidence>
<keyword evidence="3" id="KW-0732">Signal</keyword>
<dbReference type="EMBL" id="CP033433">
    <property type="protein sequence ID" value="AYQ73122.1"/>
    <property type="molecule type" value="Genomic_DNA"/>
</dbReference>
<feature type="domain" description="FecR protein" evidence="4">
    <location>
        <begin position="70"/>
        <end position="172"/>
    </location>
</feature>
<dbReference type="Pfam" id="PF18998">
    <property type="entry name" value="Flg_new_2"/>
    <property type="match status" value="4"/>
</dbReference>
<dbReference type="RefSeq" id="WP_123041204.1">
    <property type="nucleotide sequence ID" value="NZ_CP033433.1"/>
</dbReference>
<evidence type="ECO:0000256" key="3">
    <source>
        <dbReference type="SAM" id="SignalP"/>
    </source>
</evidence>
<dbReference type="Gene3D" id="2.60.40.4270">
    <property type="entry name" value="Listeria-Bacteroides repeat domain"/>
    <property type="match status" value="4"/>
</dbReference>
<keyword evidence="8" id="KW-1185">Reference proteome</keyword>
<dbReference type="Proteomes" id="UP000269097">
    <property type="component" value="Chromosome"/>
</dbReference>
<feature type="chain" id="PRO_5018178214" description="Cadherin-like beta sandwich domain-containing protein" evidence="3">
    <location>
        <begin position="31"/>
        <end position="1422"/>
    </location>
</feature>
<evidence type="ECO:0000259" key="4">
    <source>
        <dbReference type="Pfam" id="PF04773"/>
    </source>
</evidence>
<feature type="domain" description="Bacterial repeat" evidence="6">
    <location>
        <begin position="802"/>
        <end position="871"/>
    </location>
</feature>
<evidence type="ECO:0008006" key="9">
    <source>
        <dbReference type="Google" id="ProtNLM"/>
    </source>
</evidence>
<dbReference type="InterPro" id="IPR006860">
    <property type="entry name" value="FecR"/>
</dbReference>
<dbReference type="GO" id="GO:0030313">
    <property type="term" value="C:cell envelope"/>
    <property type="evidence" value="ECO:0007669"/>
    <property type="project" value="UniProtKB-SubCell"/>
</dbReference>
<dbReference type="Gene3D" id="2.60.120.1440">
    <property type="match status" value="1"/>
</dbReference>
<accession>A0A3G3JY81</accession>
<dbReference type="InterPro" id="IPR042229">
    <property type="entry name" value="Listeria/Bacterioides_rpt_sf"/>
</dbReference>
<feature type="domain" description="Bacterial repeat" evidence="6">
    <location>
        <begin position="873"/>
        <end position="942"/>
    </location>
</feature>
<evidence type="ECO:0000259" key="6">
    <source>
        <dbReference type="Pfam" id="PF18998"/>
    </source>
</evidence>
<feature type="domain" description="Bacterial repeat" evidence="6">
    <location>
        <begin position="731"/>
        <end position="800"/>
    </location>
</feature>
<dbReference type="Pfam" id="PF12733">
    <property type="entry name" value="Cadherin-like"/>
    <property type="match status" value="1"/>
</dbReference>
<evidence type="ECO:0000313" key="8">
    <source>
        <dbReference type="Proteomes" id="UP000269097"/>
    </source>
</evidence>
<gene>
    <name evidence="7" type="ORF">EAV92_11425</name>
</gene>
<dbReference type="InterPro" id="IPR013378">
    <property type="entry name" value="InlB-like_B-rpt"/>
</dbReference>
<feature type="region of interest" description="Disordered" evidence="2">
    <location>
        <begin position="304"/>
        <end position="368"/>
    </location>
</feature>
<feature type="signal peptide" evidence="3">
    <location>
        <begin position="1"/>
        <end position="30"/>
    </location>
</feature>
<reference evidence="7 8" key="1">
    <citation type="submission" date="2018-10" db="EMBL/GenBank/DDBJ databases">
        <title>Genome Sequence of Cohnella sp.</title>
        <authorList>
            <person name="Srinivasan S."/>
            <person name="Kim M.K."/>
        </authorList>
    </citation>
    <scope>NUCLEOTIDE SEQUENCE [LARGE SCALE GENOMIC DNA]</scope>
    <source>
        <strain evidence="7 8">18JY8-7</strain>
    </source>
</reference>
<feature type="domain" description="Bacterial repeat" evidence="6">
    <location>
        <begin position="944"/>
        <end position="1013"/>
    </location>
</feature>
<organism evidence="7 8">
    <name type="scientific">Cohnella candidum</name>
    <dbReference type="NCBI Taxonomy" id="2674991"/>
    <lineage>
        <taxon>Bacteria</taxon>
        <taxon>Bacillati</taxon>
        <taxon>Bacillota</taxon>
        <taxon>Bacilli</taxon>
        <taxon>Bacillales</taxon>
        <taxon>Paenibacillaceae</taxon>
        <taxon>Cohnella</taxon>
    </lineage>
</organism>
<evidence type="ECO:0000313" key="7">
    <source>
        <dbReference type="EMBL" id="AYQ73122.1"/>
    </source>
</evidence>
<sequence length="1422" mass="151221">MKIRAGLIRFLALILFALPIAGIFANQADAATSRVAIIKDLKGTVQVKKSGGTKQFKAFTKMSLNEGDILFTGEDSTAVLQFSNGTTEDDKISVSANTTLTFSKLSDKKGTRTKVSMLNGTAWVDVKSIASKNDEFTIETPTAIMGVRGTHLLASVDPMSNISRLTVVAGVVNMTPKGNSESVDVYPSEKAVMLKSDKGAGEISIAPVNLDLLMLQNEPFIVEAILKAAGDIVKENKEKLERYFNNAGAQTSEEINRKKSNIENLLGAIADSAVKGGVLTKERVDTLIHEAELQSGVQIDLSKKGQQLSEQDKQKQENQRQKEEAANKQAEQERIKQEEALKKKLEEERKQKEESNRKAEEAKKKHAESAYLDKLAVAEKIRYQEDKRKLEGLDPVSPPNPIPGNIAKSTNADLAGITLNPGVLSFSRSTLSYYVGVLKSVQSLQITPTVSDSGKATVKVNGIASGSGSASNISLGSPGTDTTVAIQVTAENGNTKTYSLTVHRDDAISSVTLPSNLGIQFDPSKLSYVVPPVTSGTNSVTMAFGSAEDASNMKIRVTVNGSFIGDYDGGQSFNVSLGDQYNEVVVSLVPKVGSSQFNKRLVASIQPFYLVAADPEPTVLKSYTFKIWKSAADDGSADLLGVRVNDSTATSANNSFTASVAPDATSAALEFYTRDPSDKILWNGEEKGYGERFNYPLSAGQSTFTGTVTVKGADATVKNTYSLSLNRTLIYTLNYQAGANGKITGDISQTVESGSDGTTVTAVPDAGYHFVKWSDDVTTAARTDTSVTGDIDVTATFAINTYKLNYTAGTNGLINGVASQTVDNGSNGTTVTAVPDAGYHFVKWSDGVTTAARTDTNVTADIDVTATFAINTYTLKYTAGTNGLISGVASQTVESRSEGTTVTAVPDAGYHFVKWSDGVITAARTDTNVTADIVVTATFAINTYTLKYTAGTNGSIDGDTPQTVNNGSNGTTVTAMPKPGYHFVKWSDGVTTAARTDTNVTADIDVTATFAINAYMVTYNGNGYTNGSVPVSVNQDDGSTVTVAGNSGNLTKSGYSFAGWNTKTDGSGTSYAPGATFTLSADVTLYAQWSINSYTVTYDGNGNDSGSVPSSVTQNANTTVTIAGNTGNLTKTGSTFAGWNTSPYGNGVNYTANDTLTLTQNVTLYAKWATNGYTVTFNSNGGTSVSSQNVNYSAKVSEPVAPSKTGYSFAGWYSNDTLSTTFDFNSGITSSITLYAKWIPETYTVTFVTYGGSSINSQSVNYGEQVLLPTAPTKSGYLFVGWYTDSDLTIGFDFNTAVTGNMVLYAKWTLDTPITLSRFEMSINFKNLPLFLTQSIAGSDNIHRATVLKLFDIFGFTIKPVTNYGIASITVQNGSKSPITESHGDIYVAANMVDAGLNHFTITIVDTSGVSHTYQLDLQIGH</sequence>
<protein>
    <recommendedName>
        <fullName evidence="9">Cadherin-like beta sandwich domain-containing protein</fullName>
    </recommendedName>
</protein>
<dbReference type="Pfam" id="PF04773">
    <property type="entry name" value="FecR"/>
    <property type="match status" value="1"/>
</dbReference>
<proteinExistence type="predicted"/>
<name>A0A3G3JY81_9BACL</name>
<dbReference type="InterPro" id="IPR025883">
    <property type="entry name" value="Cadherin-like_domain"/>
</dbReference>
<evidence type="ECO:0000256" key="1">
    <source>
        <dbReference type="ARBA" id="ARBA00004196"/>
    </source>
</evidence>